<dbReference type="Proteomes" id="UP000269044">
    <property type="component" value="Unassembled WGS sequence"/>
</dbReference>
<reference evidence="1 2" key="1">
    <citation type="submission" date="2018-08" db="EMBL/GenBank/DDBJ databases">
        <title>Recombination of ecologically and evolutionarily significant loci maintains genetic cohesion in the Pseudomonas syringae species complex.</title>
        <authorList>
            <person name="Dillon M."/>
            <person name="Thakur S."/>
            <person name="Almeida R.N.D."/>
            <person name="Weir B.S."/>
            <person name="Guttman D.S."/>
        </authorList>
    </citation>
    <scope>NUCLEOTIDE SEQUENCE [LARGE SCALE GENOMIC DNA]</scope>
    <source>
        <strain evidence="1 2">ICMP 13052</strain>
    </source>
</reference>
<organism evidence="1 2">
    <name type="scientific">Pseudomonas syringae pv. delphinii</name>
    <dbReference type="NCBI Taxonomy" id="192088"/>
    <lineage>
        <taxon>Bacteria</taxon>
        <taxon>Pseudomonadati</taxon>
        <taxon>Pseudomonadota</taxon>
        <taxon>Gammaproteobacteria</taxon>
        <taxon>Pseudomonadales</taxon>
        <taxon>Pseudomonadaceae</taxon>
        <taxon>Pseudomonas</taxon>
    </lineage>
</organism>
<gene>
    <name evidence="1" type="ORF">ALQ08_200300</name>
</gene>
<evidence type="ECO:0000313" key="2">
    <source>
        <dbReference type="Proteomes" id="UP000269044"/>
    </source>
</evidence>
<name>A0A3M4JWL5_9PSED</name>
<protein>
    <submittedName>
        <fullName evidence="1">Uncharacterized protein</fullName>
    </submittedName>
</protein>
<proteinExistence type="predicted"/>
<sequence>MRRVKPELGGVKGESPPLNHQLCHRQGQEGFCRCLISLKKRNVPLLEHC</sequence>
<dbReference type="AlphaFoldDB" id="A0A3M4JWL5"/>
<accession>A0A3M4JWL5</accession>
<comment type="caution">
    <text evidence="1">The sequence shown here is derived from an EMBL/GenBank/DDBJ whole genome shotgun (WGS) entry which is preliminary data.</text>
</comment>
<dbReference type="EMBL" id="RBRA01000235">
    <property type="protein sequence ID" value="RMQ20911.1"/>
    <property type="molecule type" value="Genomic_DNA"/>
</dbReference>
<evidence type="ECO:0000313" key="1">
    <source>
        <dbReference type="EMBL" id="RMQ20911.1"/>
    </source>
</evidence>